<evidence type="ECO:0000256" key="3">
    <source>
        <dbReference type="ARBA" id="ARBA00022741"/>
    </source>
</evidence>
<dbReference type="InterPro" id="IPR003439">
    <property type="entry name" value="ABC_transporter-like_ATP-bd"/>
</dbReference>
<dbReference type="RefSeq" id="WP_062194462.1">
    <property type="nucleotide sequence ID" value="NZ_DF967965.1"/>
</dbReference>
<evidence type="ECO:0000256" key="4">
    <source>
        <dbReference type="ARBA" id="ARBA00022840"/>
    </source>
</evidence>
<evidence type="ECO:0000313" key="6">
    <source>
        <dbReference type="EMBL" id="HCE17944.1"/>
    </source>
</evidence>
<accession>A0A3D1JHM2</accession>
<protein>
    <submittedName>
        <fullName evidence="6">ABC transporter ATP-binding protein</fullName>
    </submittedName>
</protein>
<dbReference type="SMART" id="SM00382">
    <property type="entry name" value="AAA"/>
    <property type="match status" value="1"/>
</dbReference>
<dbReference type="Pfam" id="PF00005">
    <property type="entry name" value="ABC_tran"/>
    <property type="match status" value="1"/>
</dbReference>
<dbReference type="Pfam" id="PF13732">
    <property type="entry name" value="DrrA1-3_C"/>
    <property type="match status" value="1"/>
</dbReference>
<dbReference type="PROSITE" id="PS50893">
    <property type="entry name" value="ABC_TRANSPORTER_2"/>
    <property type="match status" value="1"/>
</dbReference>
<dbReference type="InterPro" id="IPR027417">
    <property type="entry name" value="P-loop_NTPase"/>
</dbReference>
<dbReference type="STRING" id="229919.GCA_001050195_02561"/>
<keyword evidence="3" id="KW-0547">Nucleotide-binding</keyword>
<comment type="similarity">
    <text evidence="1">Belongs to the ABC transporter superfamily.</text>
</comment>
<dbReference type="GO" id="GO:0016887">
    <property type="term" value="F:ATP hydrolysis activity"/>
    <property type="evidence" value="ECO:0007669"/>
    <property type="project" value="InterPro"/>
</dbReference>
<dbReference type="GO" id="GO:0005524">
    <property type="term" value="F:ATP binding"/>
    <property type="evidence" value="ECO:0007669"/>
    <property type="project" value="UniProtKB-KW"/>
</dbReference>
<comment type="caution">
    <text evidence="6">The sequence shown here is derived from an EMBL/GenBank/DDBJ whole genome shotgun (WGS) entry which is preliminary data.</text>
</comment>
<evidence type="ECO:0000259" key="5">
    <source>
        <dbReference type="PROSITE" id="PS50893"/>
    </source>
</evidence>
<dbReference type="InterPro" id="IPR050763">
    <property type="entry name" value="ABC_transporter_ATP-binding"/>
</dbReference>
<evidence type="ECO:0000313" key="7">
    <source>
        <dbReference type="Proteomes" id="UP000264141"/>
    </source>
</evidence>
<dbReference type="PANTHER" id="PTHR42711:SF5">
    <property type="entry name" value="ABC TRANSPORTER ATP-BINDING PROTEIN NATA"/>
    <property type="match status" value="1"/>
</dbReference>
<dbReference type="Proteomes" id="UP000264141">
    <property type="component" value="Unassembled WGS sequence"/>
</dbReference>
<reference evidence="6 7" key="1">
    <citation type="journal article" date="2018" name="Nat. Biotechnol.">
        <title>A standardized bacterial taxonomy based on genome phylogeny substantially revises the tree of life.</title>
        <authorList>
            <person name="Parks D.H."/>
            <person name="Chuvochina M."/>
            <person name="Waite D.W."/>
            <person name="Rinke C."/>
            <person name="Skarshewski A."/>
            <person name="Chaumeil P.A."/>
            <person name="Hugenholtz P."/>
        </authorList>
    </citation>
    <scope>NUCLEOTIDE SEQUENCE [LARGE SCALE GENOMIC DNA]</scope>
    <source>
        <strain evidence="6">UBA8781</strain>
    </source>
</reference>
<dbReference type="PANTHER" id="PTHR42711">
    <property type="entry name" value="ABC TRANSPORTER ATP-BINDING PROTEIN"/>
    <property type="match status" value="1"/>
</dbReference>
<gene>
    <name evidence="6" type="ORF">DEQ80_08805</name>
</gene>
<dbReference type="InterPro" id="IPR025302">
    <property type="entry name" value="DrrA1/2-like_C"/>
</dbReference>
<evidence type="ECO:0000256" key="2">
    <source>
        <dbReference type="ARBA" id="ARBA00022448"/>
    </source>
</evidence>
<dbReference type="OrthoDB" id="9804819at2"/>
<name>A0A3D1JHM2_9CHLR</name>
<organism evidence="6 7">
    <name type="scientific">Anaerolinea thermolimosa</name>
    <dbReference type="NCBI Taxonomy" id="229919"/>
    <lineage>
        <taxon>Bacteria</taxon>
        <taxon>Bacillati</taxon>
        <taxon>Chloroflexota</taxon>
        <taxon>Anaerolineae</taxon>
        <taxon>Anaerolineales</taxon>
        <taxon>Anaerolineaceae</taxon>
        <taxon>Anaerolinea</taxon>
    </lineage>
</organism>
<dbReference type="SUPFAM" id="SSF52540">
    <property type="entry name" value="P-loop containing nucleoside triphosphate hydrolases"/>
    <property type="match status" value="1"/>
</dbReference>
<dbReference type="InterPro" id="IPR003593">
    <property type="entry name" value="AAA+_ATPase"/>
</dbReference>
<proteinExistence type="inferred from homology"/>
<dbReference type="EMBL" id="DPBP01000033">
    <property type="protein sequence ID" value="HCE17944.1"/>
    <property type="molecule type" value="Genomic_DNA"/>
</dbReference>
<dbReference type="Gene3D" id="3.40.50.300">
    <property type="entry name" value="P-loop containing nucleotide triphosphate hydrolases"/>
    <property type="match status" value="1"/>
</dbReference>
<feature type="domain" description="ABC transporter" evidence="5">
    <location>
        <begin position="5"/>
        <end position="236"/>
    </location>
</feature>
<dbReference type="AlphaFoldDB" id="A0A3D1JHM2"/>
<keyword evidence="4 6" id="KW-0067">ATP-binding</keyword>
<keyword evidence="2" id="KW-0813">Transport</keyword>
<evidence type="ECO:0000256" key="1">
    <source>
        <dbReference type="ARBA" id="ARBA00005417"/>
    </source>
</evidence>
<sequence>MNDVIVTQSLTRDFKTVRAVDHLTFQVPYGTVFGFLGPNGAGKTTTIRLLLGLLEPTGGTAHVLGFNSQSEGHRIREQTGALLEHPGLYERLSALDNLDFYGRVYHLPAIQRRSRIQELLEHLGLWERRHEPLAGWSRGMKQKVAIARALLHRPKLIFLDEPTAGLDPVAAVELRNDLAQLAEAEKVTVFLTTHNLSEAERLCGLVAIIRAGKLVAFGSPETLRSRRKNERVEIYGQGLEQSLLPWLDTHFGVRQAGLVNGHLELEWPGDRELSSLVRALVERGVGVEEVRRNKASLEEVFLDLVVDGDKEPYTA</sequence>